<dbReference type="EMBL" id="AEAH01000665">
    <property type="protein sequence ID" value="EGH30082.1"/>
    <property type="molecule type" value="Genomic_DNA"/>
</dbReference>
<organism evidence="1 2">
    <name type="scientific">Pseudomonas syringae pv. japonica str. M301072</name>
    <dbReference type="NCBI Taxonomy" id="629262"/>
    <lineage>
        <taxon>Bacteria</taxon>
        <taxon>Pseudomonadati</taxon>
        <taxon>Pseudomonadota</taxon>
        <taxon>Gammaproteobacteria</taxon>
        <taxon>Pseudomonadales</taxon>
        <taxon>Pseudomonadaceae</taxon>
        <taxon>Pseudomonas</taxon>
        <taxon>Pseudomonas syringae</taxon>
    </lineage>
</organism>
<proteinExistence type="predicted"/>
<evidence type="ECO:0000313" key="2">
    <source>
        <dbReference type="Proteomes" id="UP000004471"/>
    </source>
</evidence>
<dbReference type="Proteomes" id="UP000004471">
    <property type="component" value="Unassembled WGS sequence"/>
</dbReference>
<accession>F3FIP6</accession>
<sequence>MQGKTANFQVDGRQVEMGLIGIKYRDAQELRNLL</sequence>
<evidence type="ECO:0000313" key="1">
    <source>
        <dbReference type="EMBL" id="EGH30082.1"/>
    </source>
</evidence>
<comment type="caution">
    <text evidence="1">The sequence shown here is derived from an EMBL/GenBank/DDBJ whole genome shotgun (WGS) entry which is preliminary data.</text>
</comment>
<gene>
    <name evidence="1" type="ORF">PSYJA_14347</name>
</gene>
<protein>
    <submittedName>
        <fullName evidence="1">Uncharacterized protein</fullName>
    </submittedName>
</protein>
<reference evidence="1 2" key="1">
    <citation type="journal article" date="2011" name="PLoS Pathog.">
        <title>Dynamic evolution of pathogenicity revealed by sequencing and comparative genomics of 19 Pseudomonas syringae isolates.</title>
        <authorList>
            <person name="Baltrus D.A."/>
            <person name="Nishimura M.T."/>
            <person name="Romanchuk A."/>
            <person name="Chang J.H."/>
            <person name="Mukhtar M.S."/>
            <person name="Cherkis K."/>
            <person name="Roach J."/>
            <person name="Grant S.R."/>
            <person name="Jones C.D."/>
            <person name="Dangl J.L."/>
        </authorList>
    </citation>
    <scope>NUCLEOTIDE SEQUENCE [LARGE SCALE GENOMIC DNA]</scope>
    <source>
        <strain evidence="2">M301072PT</strain>
    </source>
</reference>
<dbReference type="HOGENOM" id="CLU_3375453_0_0_6"/>
<dbReference type="AlphaFoldDB" id="F3FIP6"/>
<name>F3FIP6_PSESX</name>